<sequence>MTLQPRKHSPEPDRPGSHTAGILELARYTALFCLLALIALGLAWELGLAPLRPGGSWLVLKVLPLLAALRGMLYGRRYTFQWMSLAILLYFTEGVVRATSDKGLSATLGGIETALSLLMFATCLAFSWYSAPSRQGRDGPIQTTRSEP</sequence>
<evidence type="ECO:0000313" key="2">
    <source>
        <dbReference type="EMBL" id="MEN3069973.1"/>
    </source>
</evidence>
<name>A0ABU9Z249_9RHOO</name>
<dbReference type="InterPro" id="IPR018643">
    <property type="entry name" value="DUF2069_membrane"/>
</dbReference>
<reference evidence="2 3" key="1">
    <citation type="journal article" date="2018" name="Int. J. Syst. Evol. Microbiol.">
        <title>Uliginosibacterium sediminicola sp. nov., isolated from freshwater sediment.</title>
        <authorList>
            <person name="Hwang W.M."/>
            <person name="Kim S.M."/>
            <person name="Kang K."/>
            <person name="Ahn T.Y."/>
        </authorList>
    </citation>
    <scope>NUCLEOTIDE SEQUENCE [LARGE SCALE GENOMIC DNA]</scope>
    <source>
        <strain evidence="2 3">M1-21</strain>
    </source>
</reference>
<feature type="transmembrane region" description="Helical" evidence="1">
    <location>
        <begin position="25"/>
        <end position="44"/>
    </location>
</feature>
<keyword evidence="1" id="KW-0812">Transmembrane</keyword>
<keyword evidence="1" id="KW-1133">Transmembrane helix</keyword>
<organism evidence="2 3">
    <name type="scientific">Uliginosibacterium sediminicola</name>
    <dbReference type="NCBI Taxonomy" id="2024550"/>
    <lineage>
        <taxon>Bacteria</taxon>
        <taxon>Pseudomonadati</taxon>
        <taxon>Pseudomonadota</taxon>
        <taxon>Betaproteobacteria</taxon>
        <taxon>Rhodocyclales</taxon>
        <taxon>Zoogloeaceae</taxon>
        <taxon>Uliginosibacterium</taxon>
    </lineage>
</organism>
<feature type="transmembrane region" description="Helical" evidence="1">
    <location>
        <begin position="80"/>
        <end position="100"/>
    </location>
</feature>
<dbReference type="Pfam" id="PF09842">
    <property type="entry name" value="DUF2069"/>
    <property type="match status" value="1"/>
</dbReference>
<accession>A0ABU9Z249</accession>
<evidence type="ECO:0000256" key="1">
    <source>
        <dbReference type="SAM" id="Phobius"/>
    </source>
</evidence>
<protein>
    <submittedName>
        <fullName evidence="2">DUF2069 domain-containing protein</fullName>
    </submittedName>
</protein>
<keyword evidence="3" id="KW-1185">Reference proteome</keyword>
<feature type="transmembrane region" description="Helical" evidence="1">
    <location>
        <begin position="56"/>
        <end position="73"/>
    </location>
</feature>
<keyword evidence="1" id="KW-0472">Membrane</keyword>
<proteinExistence type="predicted"/>
<dbReference type="Proteomes" id="UP001410394">
    <property type="component" value="Unassembled WGS sequence"/>
</dbReference>
<evidence type="ECO:0000313" key="3">
    <source>
        <dbReference type="Proteomes" id="UP001410394"/>
    </source>
</evidence>
<dbReference type="EMBL" id="JBDIVE010000009">
    <property type="protein sequence ID" value="MEN3069973.1"/>
    <property type="molecule type" value="Genomic_DNA"/>
</dbReference>
<comment type="caution">
    <text evidence="2">The sequence shown here is derived from an EMBL/GenBank/DDBJ whole genome shotgun (WGS) entry which is preliminary data.</text>
</comment>
<feature type="transmembrane region" description="Helical" evidence="1">
    <location>
        <begin position="106"/>
        <end position="129"/>
    </location>
</feature>
<dbReference type="RefSeq" id="WP_345920744.1">
    <property type="nucleotide sequence ID" value="NZ_JBDIVE010000009.1"/>
</dbReference>
<gene>
    <name evidence="2" type="ORF">ABDB84_15935</name>
</gene>